<dbReference type="InterPro" id="IPR017850">
    <property type="entry name" value="Alkaline_phosphatase_core_sf"/>
</dbReference>
<dbReference type="Pfam" id="PF07394">
    <property type="entry name" value="DUF1501"/>
    <property type="match status" value="1"/>
</dbReference>
<dbReference type="InterPro" id="IPR010869">
    <property type="entry name" value="DUF1501"/>
</dbReference>
<dbReference type="PANTHER" id="PTHR43737">
    <property type="entry name" value="BLL7424 PROTEIN"/>
    <property type="match status" value="1"/>
</dbReference>
<dbReference type="Gene3D" id="3.40.720.10">
    <property type="entry name" value="Alkaline Phosphatase, subunit A"/>
    <property type="match status" value="1"/>
</dbReference>
<proteinExistence type="predicted"/>
<dbReference type="AlphaFoldDB" id="A0A382WED3"/>
<reference evidence="1" key="1">
    <citation type="submission" date="2018-05" db="EMBL/GenBank/DDBJ databases">
        <authorList>
            <person name="Lanie J.A."/>
            <person name="Ng W.-L."/>
            <person name="Kazmierczak K.M."/>
            <person name="Andrzejewski T.M."/>
            <person name="Davidsen T.M."/>
            <person name="Wayne K.J."/>
            <person name="Tettelin H."/>
            <person name="Glass J.I."/>
            <person name="Rusch D."/>
            <person name="Podicherti R."/>
            <person name="Tsui H.-C.T."/>
            <person name="Winkler M.E."/>
        </authorList>
    </citation>
    <scope>NUCLEOTIDE SEQUENCE</scope>
</reference>
<accession>A0A382WED3</accession>
<organism evidence="1">
    <name type="scientific">marine metagenome</name>
    <dbReference type="NCBI Taxonomy" id="408172"/>
    <lineage>
        <taxon>unclassified sequences</taxon>
        <taxon>metagenomes</taxon>
        <taxon>ecological metagenomes</taxon>
    </lineage>
</organism>
<name>A0A382WED3_9ZZZZ</name>
<evidence type="ECO:0008006" key="2">
    <source>
        <dbReference type="Google" id="ProtNLM"/>
    </source>
</evidence>
<protein>
    <recommendedName>
        <fullName evidence="2">DUF1501 domain-containing protein</fullName>
    </recommendedName>
</protein>
<sequence length="244" mass="27333">IPWLRNAKLDPAAQRHQLDLMQALNHEHLAQQAAPDRALQGRIEAMETAYRMQFAATDAFDIAKEPAKVREAYGKGHFANGCLLARRLSERGVRFIQVYYGNGQPWDTHKDHNKTTPNLAKNIDQPIAALLGDLKSRGLLEDTLIVWGGEFGRTPVSENGNGRDHNPHGFMMWLAGGGVKGGMAYGESDDFGFKAMHNRMHIHDLHATLLHLLGIDHERLTYRHAGRDYRLTDVHGHVAKDILA</sequence>
<dbReference type="EMBL" id="UINC01159271">
    <property type="protein sequence ID" value="SVD57266.1"/>
    <property type="molecule type" value="Genomic_DNA"/>
</dbReference>
<feature type="non-terminal residue" evidence="1">
    <location>
        <position position="1"/>
    </location>
</feature>
<evidence type="ECO:0000313" key="1">
    <source>
        <dbReference type="EMBL" id="SVD57266.1"/>
    </source>
</evidence>
<dbReference type="PANTHER" id="PTHR43737:SF1">
    <property type="entry name" value="DUF1501 DOMAIN-CONTAINING PROTEIN"/>
    <property type="match status" value="1"/>
</dbReference>
<gene>
    <name evidence="1" type="ORF">METZ01_LOCUS410120</name>
</gene>
<dbReference type="SUPFAM" id="SSF53649">
    <property type="entry name" value="Alkaline phosphatase-like"/>
    <property type="match status" value="1"/>
</dbReference>